<evidence type="ECO:0000259" key="3">
    <source>
        <dbReference type="Pfam" id="PF00156"/>
    </source>
</evidence>
<dbReference type="Pfam" id="PF00156">
    <property type="entry name" value="Pribosyltran"/>
    <property type="match status" value="1"/>
</dbReference>
<reference evidence="4 5" key="1">
    <citation type="submission" date="2019-03" db="EMBL/GenBank/DDBJ databases">
        <title>Seongchinamella monodicae gen. nov., sp. nov., a novel member of the Gammaproteobacteria isolated from a tidal mudflat of beach.</title>
        <authorList>
            <person name="Yang H.G."/>
            <person name="Kang J.W."/>
            <person name="Lee S.D."/>
        </authorList>
    </citation>
    <scope>NUCLEOTIDE SEQUENCE [LARGE SCALE GENOMIC DNA]</scope>
    <source>
        <strain evidence="4 5">GH4-78</strain>
    </source>
</reference>
<dbReference type="InterPro" id="IPR029057">
    <property type="entry name" value="PRTase-like"/>
</dbReference>
<feature type="domain" description="Phosphoribosyltransferase" evidence="3">
    <location>
        <begin position="26"/>
        <end position="148"/>
    </location>
</feature>
<name>A0A4V2ZWX5_9GAMM</name>
<dbReference type="GO" id="GO:0016757">
    <property type="term" value="F:glycosyltransferase activity"/>
    <property type="evidence" value="ECO:0007669"/>
    <property type="project" value="UniProtKB-KW"/>
</dbReference>
<dbReference type="OrthoDB" id="199120at2"/>
<keyword evidence="5" id="KW-1185">Reference proteome</keyword>
<dbReference type="SUPFAM" id="SSF53271">
    <property type="entry name" value="PRTase-like"/>
    <property type="match status" value="1"/>
</dbReference>
<protein>
    <submittedName>
        <fullName evidence="4">Hypoxanthine phosphoribosyltransferase</fullName>
    </submittedName>
</protein>
<dbReference type="CDD" id="cd06223">
    <property type="entry name" value="PRTases_typeI"/>
    <property type="match status" value="1"/>
</dbReference>
<evidence type="ECO:0000313" key="4">
    <source>
        <dbReference type="EMBL" id="TDG12018.1"/>
    </source>
</evidence>
<dbReference type="PANTHER" id="PTHR43363">
    <property type="entry name" value="HYPOXANTHINE PHOSPHORIBOSYLTRANSFERASE"/>
    <property type="match status" value="1"/>
</dbReference>
<organism evidence="4 5">
    <name type="scientific">Seongchinamella unica</name>
    <dbReference type="NCBI Taxonomy" id="2547392"/>
    <lineage>
        <taxon>Bacteria</taxon>
        <taxon>Pseudomonadati</taxon>
        <taxon>Pseudomonadota</taxon>
        <taxon>Gammaproteobacteria</taxon>
        <taxon>Cellvibrionales</taxon>
        <taxon>Halieaceae</taxon>
        <taxon>Seongchinamella</taxon>
    </lineage>
</organism>
<evidence type="ECO:0000256" key="2">
    <source>
        <dbReference type="ARBA" id="ARBA00022679"/>
    </source>
</evidence>
<sequence length="191" mass="21521">MSVQKTYIDANQLLLDSYELGLMVLESGFKPDYIVGVWRGGAPVGIAIQELLKYGGLHTDHIAIRTSHYTGIEQTSDSVIVHGLHYLIEHVNAEDKVLIVDDVFDSGRSIHQVILDLEKKCRRNTPVFKIATPYFKPANNKTPLVPDFYLHESDQWLVFPHELEGLSAVEVLEEKPGLGKLRQRLARLHPG</sequence>
<dbReference type="EMBL" id="SMSE01000004">
    <property type="protein sequence ID" value="TDG12018.1"/>
    <property type="molecule type" value="Genomic_DNA"/>
</dbReference>
<dbReference type="AlphaFoldDB" id="A0A4V2ZWX5"/>
<proteinExistence type="predicted"/>
<dbReference type="RefSeq" id="WP_133214829.1">
    <property type="nucleotide sequence ID" value="NZ_SMSE01000004.1"/>
</dbReference>
<keyword evidence="1 4" id="KW-0328">Glycosyltransferase</keyword>
<gene>
    <name evidence="4" type="ORF">E2F43_16810</name>
</gene>
<dbReference type="Gene3D" id="3.40.50.2020">
    <property type="match status" value="1"/>
</dbReference>
<dbReference type="PANTHER" id="PTHR43363:SF1">
    <property type="entry name" value="HYPOXANTHINE-GUANINE PHOSPHORIBOSYLTRANSFERASE"/>
    <property type="match status" value="1"/>
</dbReference>
<comment type="caution">
    <text evidence="4">The sequence shown here is derived from an EMBL/GenBank/DDBJ whole genome shotgun (WGS) entry which is preliminary data.</text>
</comment>
<accession>A0A4V2ZWX5</accession>
<dbReference type="Proteomes" id="UP000295554">
    <property type="component" value="Unassembled WGS sequence"/>
</dbReference>
<keyword evidence="2 4" id="KW-0808">Transferase</keyword>
<dbReference type="InterPro" id="IPR000836">
    <property type="entry name" value="PRTase_dom"/>
</dbReference>
<evidence type="ECO:0000313" key="5">
    <source>
        <dbReference type="Proteomes" id="UP000295554"/>
    </source>
</evidence>
<evidence type="ECO:0000256" key="1">
    <source>
        <dbReference type="ARBA" id="ARBA00022676"/>
    </source>
</evidence>